<evidence type="ECO:0000256" key="4">
    <source>
        <dbReference type="ARBA" id="ARBA00022692"/>
    </source>
</evidence>
<dbReference type="PROSITE" id="PS50244">
    <property type="entry name" value="S5A_REDUCTASE"/>
    <property type="match status" value="1"/>
</dbReference>
<keyword evidence="8" id="KW-0472">Membrane</keyword>
<evidence type="ECO:0000313" key="10">
    <source>
        <dbReference type="Proteomes" id="UP000515154"/>
    </source>
</evidence>
<evidence type="ECO:0000256" key="5">
    <source>
        <dbReference type="ARBA" id="ARBA00022989"/>
    </source>
</evidence>
<gene>
    <name evidence="11" type="primary">LOC115227200</name>
</gene>
<dbReference type="PANTHER" id="PTHR10556">
    <property type="entry name" value="3-OXO-5-ALPHA-STEROID 4-DEHYDROGENASE"/>
    <property type="match status" value="1"/>
</dbReference>
<evidence type="ECO:0000256" key="2">
    <source>
        <dbReference type="ARBA" id="ARBA00007742"/>
    </source>
</evidence>
<evidence type="ECO:0000313" key="11">
    <source>
        <dbReference type="RefSeq" id="XP_029653969.1"/>
    </source>
</evidence>
<keyword evidence="7" id="KW-0443">Lipid metabolism</keyword>
<evidence type="ECO:0000256" key="1">
    <source>
        <dbReference type="ARBA" id="ARBA00004141"/>
    </source>
</evidence>
<sequence length="129" mass="14630">MAQISQISSESQITIFFKDMGAQISWKTNCSYYWGFAAYIAYCNNNVNYSPPCTHLNVFVDFGRVQLYGGLGFFLVVVTLRVERKIPFPTGNVFTSLFNLVSCPNYFYEYISWLSFAVASQSLPCLMCG</sequence>
<comment type="subcellular location">
    <subcellularLocation>
        <location evidence="1">Membrane</location>
        <topology evidence="1">Multi-pass membrane protein</topology>
    </subcellularLocation>
</comment>
<feature type="domain" description="3-oxo-5-alpha-steroid 4-dehydrogenase C-terminal" evidence="9">
    <location>
        <begin position="95"/>
        <end position="126"/>
    </location>
</feature>
<evidence type="ECO:0000259" key="9">
    <source>
        <dbReference type="Pfam" id="PF02544"/>
    </source>
</evidence>
<dbReference type="KEGG" id="osn:115227200"/>
<evidence type="ECO:0000256" key="8">
    <source>
        <dbReference type="ARBA" id="ARBA00023136"/>
    </source>
</evidence>
<name>A0A6P7TP84_9MOLL</name>
<evidence type="ECO:0000256" key="7">
    <source>
        <dbReference type="ARBA" id="ARBA00023098"/>
    </source>
</evidence>
<proteinExistence type="inferred from homology"/>
<dbReference type="AlphaFoldDB" id="A0A6P7TP84"/>
<organism evidence="10 11">
    <name type="scientific">Octopus sinensis</name>
    <name type="common">East Asian common octopus</name>
    <dbReference type="NCBI Taxonomy" id="2607531"/>
    <lineage>
        <taxon>Eukaryota</taxon>
        <taxon>Metazoa</taxon>
        <taxon>Spiralia</taxon>
        <taxon>Lophotrochozoa</taxon>
        <taxon>Mollusca</taxon>
        <taxon>Cephalopoda</taxon>
        <taxon>Coleoidea</taxon>
        <taxon>Octopodiformes</taxon>
        <taxon>Octopoda</taxon>
        <taxon>Incirrata</taxon>
        <taxon>Octopodidae</taxon>
        <taxon>Octopus</taxon>
    </lineage>
</organism>
<accession>A0A6P7TP84</accession>
<keyword evidence="10" id="KW-1185">Reference proteome</keyword>
<dbReference type="GO" id="GO:0016020">
    <property type="term" value="C:membrane"/>
    <property type="evidence" value="ECO:0007669"/>
    <property type="project" value="UniProtKB-SubCell"/>
</dbReference>
<dbReference type="InterPro" id="IPR001104">
    <property type="entry name" value="3-oxo-5_a-steroid_4-DH_C"/>
</dbReference>
<reference evidence="11" key="1">
    <citation type="submission" date="2025-08" db="UniProtKB">
        <authorList>
            <consortium name="RefSeq"/>
        </authorList>
    </citation>
    <scope>IDENTIFICATION</scope>
</reference>
<keyword evidence="5" id="KW-1133">Transmembrane helix</keyword>
<evidence type="ECO:0000256" key="6">
    <source>
        <dbReference type="ARBA" id="ARBA00023002"/>
    </source>
</evidence>
<keyword evidence="3" id="KW-0444">Lipid biosynthesis</keyword>
<dbReference type="GO" id="GO:0016627">
    <property type="term" value="F:oxidoreductase activity, acting on the CH-CH group of donors"/>
    <property type="evidence" value="ECO:0007669"/>
    <property type="project" value="InterPro"/>
</dbReference>
<protein>
    <submittedName>
        <fullName evidence="11">Probable very-long-chain enoyl-CoA reductase art-1</fullName>
    </submittedName>
</protein>
<dbReference type="RefSeq" id="XP_029653969.1">
    <property type="nucleotide sequence ID" value="XM_029798109.1"/>
</dbReference>
<dbReference type="GO" id="GO:0042761">
    <property type="term" value="P:very long-chain fatty acid biosynthetic process"/>
    <property type="evidence" value="ECO:0007669"/>
    <property type="project" value="TreeGrafter"/>
</dbReference>
<dbReference type="Proteomes" id="UP000515154">
    <property type="component" value="Unplaced"/>
</dbReference>
<dbReference type="PANTHER" id="PTHR10556:SF28">
    <property type="entry name" value="VERY-LONG-CHAIN ENOYL-COA REDUCTASE"/>
    <property type="match status" value="1"/>
</dbReference>
<evidence type="ECO:0000256" key="3">
    <source>
        <dbReference type="ARBA" id="ARBA00022516"/>
    </source>
</evidence>
<keyword evidence="6" id="KW-0560">Oxidoreductase</keyword>
<dbReference type="Pfam" id="PF02544">
    <property type="entry name" value="Steroid_dh"/>
    <property type="match status" value="1"/>
</dbReference>
<keyword evidence="4" id="KW-0812">Transmembrane</keyword>
<dbReference type="InterPro" id="IPR039357">
    <property type="entry name" value="SRD5A/TECR"/>
</dbReference>
<comment type="similarity">
    <text evidence="2">Belongs to the steroid 5-alpha reductase family.</text>
</comment>